<dbReference type="InterPro" id="IPR039760">
    <property type="entry name" value="MOFRL_protein"/>
</dbReference>
<dbReference type="GO" id="GO:0008887">
    <property type="term" value="F:glycerate kinase activity"/>
    <property type="evidence" value="ECO:0007669"/>
    <property type="project" value="InterPro"/>
</dbReference>
<sequence length="444" mass="44630">MIHNRSALAVSPDHEVALDCIEAAIDAAAPETATRAAVDLSGQTLTIGETTYDLGEYTEVVLVGGGKATGGVTRALESVLGESLSGGQVVVKQPVDTATVESAVGDHPLPSARNVEATAAMLDIVDEADEETLVLFALTGGASALLSAPAGDLTLEDLQTTTDRLLDGGVPIDEINAVRKHLSAVKGGQLARRAAPATVAGLLLSDVVGNDLSTIGSGPSVPDETTYGDALAVLDRHGIDPPAAVREHLEAGDAGELSETPSPGDPVFDRVTNHLVGDNATALDAAAAVARERGYEPLVLTSRLRGEAREVAKPLVAVAEEAAATGTPVDPPAVLLAGGETTVTVTGDGGRGGPNQELVLSGALEHGGSAVVAAVDTDGEDGSSDVAGAIADVTTVSERERAREALLANDAGSYLSAAGATIETGPTGTNVNDVVVLVVPDVDE</sequence>
<dbReference type="GO" id="GO:0005737">
    <property type="term" value="C:cytoplasm"/>
    <property type="evidence" value="ECO:0007669"/>
    <property type="project" value="TreeGrafter"/>
</dbReference>
<feature type="domain" description="MOFRL-associated" evidence="2">
    <location>
        <begin position="17"/>
        <end position="250"/>
    </location>
</feature>
<protein>
    <submittedName>
        <fullName evidence="3">DUF4147 domain-containing protein</fullName>
    </submittedName>
</protein>
<dbReference type="InterPro" id="IPR007835">
    <property type="entry name" value="MOFRL"/>
</dbReference>
<proteinExistence type="predicted"/>
<evidence type="ECO:0000259" key="2">
    <source>
        <dbReference type="Pfam" id="PF13660"/>
    </source>
</evidence>
<dbReference type="RefSeq" id="WP_162318780.1">
    <property type="nucleotide sequence ID" value="NZ_JAHQXF010000003.1"/>
</dbReference>
<comment type="caution">
    <text evidence="3">The sequence shown here is derived from an EMBL/GenBank/DDBJ whole genome shotgun (WGS) entry which is preliminary data.</text>
</comment>
<dbReference type="PANTHER" id="PTHR12227">
    <property type="entry name" value="GLYCERATE KINASE"/>
    <property type="match status" value="1"/>
</dbReference>
<evidence type="ECO:0000313" key="3">
    <source>
        <dbReference type="EMBL" id="MBV0926014.1"/>
    </source>
</evidence>
<dbReference type="OrthoDB" id="10741at2157"/>
<dbReference type="SUPFAM" id="SSF82544">
    <property type="entry name" value="GckA/TtuD-like"/>
    <property type="match status" value="1"/>
</dbReference>
<dbReference type="InterPro" id="IPR037035">
    <property type="entry name" value="GK-like_C_sf"/>
</dbReference>
<dbReference type="Pfam" id="PF05161">
    <property type="entry name" value="MOFRL"/>
    <property type="match status" value="1"/>
</dbReference>
<dbReference type="Gene3D" id="3.40.1480.10">
    <property type="entry name" value="MOFRL domain"/>
    <property type="match status" value="1"/>
</dbReference>
<reference evidence="3 4" key="1">
    <citation type="submission" date="2021-06" db="EMBL/GenBank/DDBJ databases">
        <title>New haloarchaea isolates fom saline soil.</title>
        <authorList>
            <person name="Duran-Viseras A."/>
            <person name="Sanchez-Porro C.S."/>
            <person name="Ventosa A."/>
        </authorList>
    </citation>
    <scope>NUCLEOTIDE SEQUENCE [LARGE SCALE GENOMIC DNA]</scope>
    <source>
        <strain evidence="3 4">JCM 183640</strain>
    </source>
</reference>
<organism evidence="3 4">
    <name type="scientific">Haloarcula limicola</name>
    <dbReference type="NCBI Taxonomy" id="1429915"/>
    <lineage>
        <taxon>Archaea</taxon>
        <taxon>Methanobacteriati</taxon>
        <taxon>Methanobacteriota</taxon>
        <taxon>Stenosarchaea group</taxon>
        <taxon>Halobacteria</taxon>
        <taxon>Halobacteriales</taxon>
        <taxon>Haloarculaceae</taxon>
        <taxon>Haloarcula</taxon>
    </lineage>
</organism>
<keyword evidence="4" id="KW-1185">Reference proteome</keyword>
<dbReference type="PANTHER" id="PTHR12227:SF0">
    <property type="entry name" value="GLYCERATE KINASE"/>
    <property type="match status" value="1"/>
</dbReference>
<dbReference type="InterPro" id="IPR038614">
    <property type="entry name" value="GK_N_sf"/>
</dbReference>
<dbReference type="AlphaFoldDB" id="A0A8J7YDP3"/>
<evidence type="ECO:0000313" key="4">
    <source>
        <dbReference type="Proteomes" id="UP000766550"/>
    </source>
</evidence>
<dbReference type="InterPro" id="IPR025286">
    <property type="entry name" value="MOFRL_assoc_dom"/>
</dbReference>
<dbReference type="EMBL" id="JAHQXF010000003">
    <property type="protein sequence ID" value="MBV0926014.1"/>
    <property type="molecule type" value="Genomic_DNA"/>
</dbReference>
<feature type="domain" description="MOFRL" evidence="1">
    <location>
        <begin position="334"/>
        <end position="433"/>
    </location>
</feature>
<name>A0A8J7YDP3_9EURY</name>
<accession>A0A8J7YDP3</accession>
<dbReference type="Proteomes" id="UP000766550">
    <property type="component" value="Unassembled WGS sequence"/>
</dbReference>
<dbReference type="Pfam" id="PF13660">
    <property type="entry name" value="DUF4147"/>
    <property type="match status" value="1"/>
</dbReference>
<gene>
    <name evidence="3" type="ORF">KTS45_17560</name>
</gene>
<evidence type="ECO:0000259" key="1">
    <source>
        <dbReference type="Pfam" id="PF05161"/>
    </source>
</evidence>
<dbReference type="Gene3D" id="3.40.50.10180">
    <property type="entry name" value="Glycerate kinase, MOFRL-like N-terminal domain"/>
    <property type="match status" value="1"/>
</dbReference>